<keyword evidence="3" id="KW-1185">Reference proteome</keyword>
<sequence length="418" mass="42670">MSLSKLAARKWLLMCGVLGGAAVLGAACGAPEAEVEPQAQQSQPVAAVCSRVQGATTICGVVTNASGTPLAGAEVNLQGVRVLTGTDGSFSVSSTTLSPGGPLTISARGYMPHVGAVTRDVLGARFVLHTLHQQTFTGGIVQVTDPRSGAGIRVDLERLVSTTGKEIVRPLTVGVRFIDTGLLAMPGADGAINLAGQSVFLETRGAIYTEVRDANGSQLKLAAGSNAQVFIPISASMSTNAPPTIALWSMGPGTNVWRQQPSTAGQTSNPVRCDSRQPVACGADHCDGGASSTRYTGNTNEIGFINADIEKNNPACLRIDLNAAALPPGTTLPVCLELEIAIPGGGNQTRNICVGDGTDIMYNLPPNANITVRQMAGMGCPPPPGTSVIVNTGAPWGGTGMPTSPSQCNGVLTLPPLP</sequence>
<name>A0A848LEF7_9BACT</name>
<keyword evidence="1" id="KW-0732">Signal</keyword>
<protein>
    <submittedName>
        <fullName evidence="2">Carboxypeptidase regulatory-like domain-containing protein</fullName>
    </submittedName>
</protein>
<dbReference type="PROSITE" id="PS51257">
    <property type="entry name" value="PROKAR_LIPOPROTEIN"/>
    <property type="match status" value="1"/>
</dbReference>
<reference evidence="2 3" key="1">
    <citation type="submission" date="2020-04" db="EMBL/GenBank/DDBJ databases">
        <title>Draft genome of Pyxidicoccus fallax type strain.</title>
        <authorList>
            <person name="Whitworth D.E."/>
        </authorList>
    </citation>
    <scope>NUCLEOTIDE SEQUENCE [LARGE SCALE GENOMIC DNA]</scope>
    <source>
        <strain evidence="2 3">DSM 14698</strain>
    </source>
</reference>
<accession>A0A848LEF7</accession>
<dbReference type="AlphaFoldDB" id="A0A848LEF7"/>
<gene>
    <name evidence="2" type="ORF">HG543_10140</name>
</gene>
<evidence type="ECO:0000313" key="3">
    <source>
        <dbReference type="Proteomes" id="UP000518300"/>
    </source>
</evidence>
<keyword evidence="2" id="KW-0121">Carboxypeptidase</keyword>
<keyword evidence="2" id="KW-0645">Protease</keyword>
<feature type="chain" id="PRO_5032710106" evidence="1">
    <location>
        <begin position="27"/>
        <end position="418"/>
    </location>
</feature>
<evidence type="ECO:0000256" key="1">
    <source>
        <dbReference type="SAM" id="SignalP"/>
    </source>
</evidence>
<dbReference type="Gene3D" id="2.60.40.1120">
    <property type="entry name" value="Carboxypeptidase-like, regulatory domain"/>
    <property type="match status" value="1"/>
</dbReference>
<feature type="signal peptide" evidence="1">
    <location>
        <begin position="1"/>
        <end position="26"/>
    </location>
</feature>
<dbReference type="Proteomes" id="UP000518300">
    <property type="component" value="Unassembled WGS sequence"/>
</dbReference>
<evidence type="ECO:0000313" key="2">
    <source>
        <dbReference type="EMBL" id="NMO15213.1"/>
    </source>
</evidence>
<dbReference type="SUPFAM" id="SSF49464">
    <property type="entry name" value="Carboxypeptidase regulatory domain-like"/>
    <property type="match status" value="1"/>
</dbReference>
<comment type="caution">
    <text evidence="2">The sequence shown here is derived from an EMBL/GenBank/DDBJ whole genome shotgun (WGS) entry which is preliminary data.</text>
</comment>
<dbReference type="EMBL" id="JABBJJ010000034">
    <property type="protein sequence ID" value="NMO15213.1"/>
    <property type="molecule type" value="Genomic_DNA"/>
</dbReference>
<dbReference type="GO" id="GO:0004180">
    <property type="term" value="F:carboxypeptidase activity"/>
    <property type="evidence" value="ECO:0007669"/>
    <property type="project" value="UniProtKB-KW"/>
</dbReference>
<dbReference type="InterPro" id="IPR008969">
    <property type="entry name" value="CarboxyPept-like_regulatory"/>
</dbReference>
<proteinExistence type="predicted"/>
<keyword evidence="2" id="KW-0378">Hydrolase</keyword>
<dbReference type="RefSeq" id="WP_169344508.1">
    <property type="nucleotide sequence ID" value="NZ_JABBJJ010000034.1"/>
</dbReference>
<organism evidence="2 3">
    <name type="scientific">Pyxidicoccus fallax</name>
    <dbReference type="NCBI Taxonomy" id="394095"/>
    <lineage>
        <taxon>Bacteria</taxon>
        <taxon>Pseudomonadati</taxon>
        <taxon>Myxococcota</taxon>
        <taxon>Myxococcia</taxon>
        <taxon>Myxococcales</taxon>
        <taxon>Cystobacterineae</taxon>
        <taxon>Myxococcaceae</taxon>
        <taxon>Pyxidicoccus</taxon>
    </lineage>
</organism>